<dbReference type="GO" id="GO:0016787">
    <property type="term" value="F:hydrolase activity"/>
    <property type="evidence" value="ECO:0007669"/>
    <property type="project" value="UniProtKB-KW"/>
</dbReference>
<reference evidence="3" key="1">
    <citation type="submission" date="2019-01" db="EMBL/GenBank/DDBJ databases">
        <title>Draft genomes of a novel of Sporanaerobacter strains.</title>
        <authorList>
            <person name="Ma S."/>
        </authorList>
    </citation>
    <scope>NUCLEOTIDE SEQUENCE [LARGE SCALE GENOMIC DNA]</scope>
    <source>
        <strain evidence="3">NJN-17</strain>
    </source>
</reference>
<dbReference type="AlphaFoldDB" id="A0A410QHS6"/>
<dbReference type="Proteomes" id="UP000287969">
    <property type="component" value="Chromosome"/>
</dbReference>
<dbReference type="InterPro" id="IPR029058">
    <property type="entry name" value="AB_hydrolase_fold"/>
</dbReference>
<proteinExistence type="predicted"/>
<dbReference type="OrthoDB" id="1698432at2"/>
<sequence length="284" mass="32011">MFALPKDELLAKAEKVNKGRDFHIPKDKKYRYGDEVILEHYHCLKIEIQEKKTKKALLFLFGSGMIIGPDQGAIKTAISFGVRSGRDVWFPYYPLCTDYCVTETYDMLYETYRHMVAEYGADNIAILGFSAGGALAIGLCLHNNVQPEPFPMPELIIASSPASIPVTEEEKADIQELNKVDIVVDSALFETNREIMKHGNENIPEYMLSGTLGNFTNLPMIHFYYGSDEVLSAAAKPYAKACEKYGVKYQMHFGKGMCHCYPMLTFYPEGKQANEEIATLLKVQ</sequence>
<organism evidence="2 3">
    <name type="scientific">Acidilutibacter cellobiosedens</name>
    <dbReference type="NCBI Taxonomy" id="2507161"/>
    <lineage>
        <taxon>Bacteria</taxon>
        <taxon>Bacillati</taxon>
        <taxon>Bacillota</taxon>
        <taxon>Tissierellia</taxon>
        <taxon>Tissierellales</taxon>
        <taxon>Acidilutibacteraceae</taxon>
        <taxon>Acidilutibacter</taxon>
    </lineage>
</organism>
<feature type="domain" description="Alpha/beta hydrolase fold-3" evidence="1">
    <location>
        <begin position="58"/>
        <end position="262"/>
    </location>
</feature>
<dbReference type="InterPro" id="IPR013094">
    <property type="entry name" value="AB_hydrolase_3"/>
</dbReference>
<dbReference type="SUPFAM" id="SSF53474">
    <property type="entry name" value="alpha/beta-Hydrolases"/>
    <property type="match status" value="1"/>
</dbReference>
<dbReference type="EMBL" id="CP035282">
    <property type="protein sequence ID" value="QAT63510.1"/>
    <property type="molecule type" value="Genomic_DNA"/>
</dbReference>
<accession>A0A410QHS6</accession>
<name>A0A410QHS6_9FIRM</name>
<evidence type="ECO:0000259" key="1">
    <source>
        <dbReference type="Pfam" id="PF07859"/>
    </source>
</evidence>
<keyword evidence="3" id="KW-1185">Reference proteome</keyword>
<evidence type="ECO:0000313" key="2">
    <source>
        <dbReference type="EMBL" id="QAT63510.1"/>
    </source>
</evidence>
<dbReference type="Pfam" id="PF07859">
    <property type="entry name" value="Abhydrolase_3"/>
    <property type="match status" value="1"/>
</dbReference>
<dbReference type="KEGG" id="spoa:EQM13_17560"/>
<protein>
    <submittedName>
        <fullName evidence="2">Alpha/beta hydrolase</fullName>
    </submittedName>
</protein>
<keyword evidence="2" id="KW-0378">Hydrolase</keyword>
<gene>
    <name evidence="2" type="ORF">EQM13_17560</name>
</gene>
<dbReference type="Gene3D" id="3.40.50.1820">
    <property type="entry name" value="alpha/beta hydrolase"/>
    <property type="match status" value="1"/>
</dbReference>
<evidence type="ECO:0000313" key="3">
    <source>
        <dbReference type="Proteomes" id="UP000287969"/>
    </source>
</evidence>